<feature type="compositionally biased region" description="Polar residues" evidence="1">
    <location>
        <begin position="148"/>
        <end position="161"/>
    </location>
</feature>
<feature type="signal peptide" evidence="3">
    <location>
        <begin position="1"/>
        <end position="24"/>
    </location>
</feature>
<comment type="caution">
    <text evidence="4">The sequence shown here is derived from an EMBL/GenBank/DDBJ whole genome shotgun (WGS) entry which is preliminary data.</text>
</comment>
<feature type="chain" id="PRO_5041215226" description="Mid2 domain-containing protein" evidence="3">
    <location>
        <begin position="25"/>
        <end position="289"/>
    </location>
</feature>
<feature type="compositionally biased region" description="Acidic residues" evidence="1">
    <location>
        <begin position="188"/>
        <end position="197"/>
    </location>
</feature>
<proteinExistence type="predicted"/>
<feature type="compositionally biased region" description="Low complexity" evidence="1">
    <location>
        <begin position="162"/>
        <end position="186"/>
    </location>
</feature>
<evidence type="ECO:0008006" key="6">
    <source>
        <dbReference type="Google" id="ProtNLM"/>
    </source>
</evidence>
<keyword evidence="2" id="KW-0812">Transmembrane</keyword>
<keyword evidence="2" id="KW-0472">Membrane</keyword>
<protein>
    <recommendedName>
        <fullName evidence="6">Mid2 domain-containing protein</fullName>
    </recommendedName>
</protein>
<evidence type="ECO:0000256" key="3">
    <source>
        <dbReference type="SAM" id="SignalP"/>
    </source>
</evidence>
<dbReference type="AlphaFoldDB" id="A0AA39GRK1"/>
<accession>A0AA39GRK1</accession>
<keyword evidence="2" id="KW-1133">Transmembrane helix</keyword>
<gene>
    <name evidence="4" type="ORF">NLU13_1358</name>
</gene>
<feature type="transmembrane region" description="Helical" evidence="2">
    <location>
        <begin position="204"/>
        <end position="227"/>
    </location>
</feature>
<dbReference type="EMBL" id="JAPDFR010000001">
    <property type="protein sequence ID" value="KAK0391859.1"/>
    <property type="molecule type" value="Genomic_DNA"/>
</dbReference>
<name>A0AA39GRK1_SARSR</name>
<reference evidence="4" key="1">
    <citation type="submission" date="2022-10" db="EMBL/GenBank/DDBJ databases">
        <title>Determination and structural analysis of whole genome sequence of Sarocladium strictum F4-1.</title>
        <authorList>
            <person name="Hu L."/>
            <person name="Jiang Y."/>
        </authorList>
    </citation>
    <scope>NUCLEOTIDE SEQUENCE</scope>
    <source>
        <strain evidence="4">F4-1</strain>
    </source>
</reference>
<sequence>MASSQYLYVSALLGILLLASYALAEDGNGKDHKKPEFTVPRFIYPAREGMAFFSQDTVNISYYSDFEKPTLYFWCIVGGVSQRLGMLQDFPSNNGWNLVRMPSGVDSNNCWFNLQTSDDEFNSVPFSLSSAEQTEASKGSGPVETHDGSQTAAASPSETQGQVTGTAESVTTTTSTPQASSQAGSQEDNAEDSDSQEMSESVKIGIAVGVSLGILGTVALISTSCMLRRQKKSPAAGCQPVEQSHGPHMVTYYSNPDPQQLPEHLREWYVGKPAPRKEERESLQVFELP</sequence>
<keyword evidence="3" id="KW-0732">Signal</keyword>
<feature type="region of interest" description="Disordered" evidence="1">
    <location>
        <begin position="129"/>
        <end position="198"/>
    </location>
</feature>
<evidence type="ECO:0000313" key="5">
    <source>
        <dbReference type="Proteomes" id="UP001175261"/>
    </source>
</evidence>
<evidence type="ECO:0000256" key="2">
    <source>
        <dbReference type="SAM" id="Phobius"/>
    </source>
</evidence>
<evidence type="ECO:0000313" key="4">
    <source>
        <dbReference type="EMBL" id="KAK0391859.1"/>
    </source>
</evidence>
<dbReference type="Proteomes" id="UP001175261">
    <property type="component" value="Unassembled WGS sequence"/>
</dbReference>
<organism evidence="4 5">
    <name type="scientific">Sarocladium strictum</name>
    <name type="common">Black bundle disease fungus</name>
    <name type="synonym">Acremonium strictum</name>
    <dbReference type="NCBI Taxonomy" id="5046"/>
    <lineage>
        <taxon>Eukaryota</taxon>
        <taxon>Fungi</taxon>
        <taxon>Dikarya</taxon>
        <taxon>Ascomycota</taxon>
        <taxon>Pezizomycotina</taxon>
        <taxon>Sordariomycetes</taxon>
        <taxon>Hypocreomycetidae</taxon>
        <taxon>Hypocreales</taxon>
        <taxon>Sarocladiaceae</taxon>
        <taxon>Sarocladium</taxon>
    </lineage>
</organism>
<evidence type="ECO:0000256" key="1">
    <source>
        <dbReference type="SAM" id="MobiDB-lite"/>
    </source>
</evidence>
<keyword evidence="5" id="KW-1185">Reference proteome</keyword>